<evidence type="ECO:0000256" key="2">
    <source>
        <dbReference type="ARBA" id="ARBA00022490"/>
    </source>
</evidence>
<evidence type="ECO:0000256" key="6">
    <source>
        <dbReference type="ARBA" id="ARBA00022806"/>
    </source>
</evidence>
<dbReference type="InterPro" id="IPR046439">
    <property type="entry name" value="ZF_RZ_dom"/>
</dbReference>
<keyword evidence="8" id="KW-0391">Immunity</keyword>
<keyword evidence="7" id="KW-0862">Zinc</keyword>
<dbReference type="Pfam" id="PF20173">
    <property type="entry name" value="ZnF_RZ-type"/>
    <property type="match status" value="1"/>
</dbReference>
<evidence type="ECO:0000256" key="9">
    <source>
        <dbReference type="SAM" id="Coils"/>
    </source>
</evidence>
<dbReference type="InterPro" id="IPR041679">
    <property type="entry name" value="DNA2/NAM7-like_C"/>
</dbReference>
<sequence>MLLHSGKFGHACQYSHDLSFNQHDDHGSTRRNKKAEETPEEQDARVSYNSWRSLIRRQPVANDFHAMQQLWDGALEILNGDDRDWKQTLPRDLDNSDEYHGRQHILHLLGKRAQAGQYDKLIKASGSFLQVMTHAAMVDCLSVDTYVGGLYNFMSGTNGNRAIAFFQHLCEILVASRAEPIRTIFLDKLDSTFIALSNALSELLRREPRARFNDDLPDLINSLETAAGWMTEEESTVASHMISSRVEDFRAVVARASGLLAEEEVQLEDRWTSAPQSTYPRDIVVPGNRHDNDKADITEISIFPTRGEIVSEAKEFLPSTDPDQPHFLTSKLERHIDTHFRLLRHDTFGALKDSLGGLVKNITSDANQLANPKFHLGETRSYTYSNAAVSYLVLDNRGGLQARISFLQHRTARQGAIADRRKWWEESRRLEEGVLLSFIWIQDSVVQHLFFTVAERNTDARDAHSLTNSPKTATITVKLTTQDQPVVETLLDISRRRAPGVLLEFPHVLPATFVPVLENLQNMQRLSRLPFREWILPDAVDGPRGAKLDIPAPLYARQAGFAFPLASVLKSGAGTLSLPLSSARDDPSVVADLETKSDLDHGQCVALIAALTREFVFIQGPPGTGKSFLGVKLMRVLLDVKDKARLGPIVVVCYTNHALDQFLEHLIKTGISKIIRVGGQSRSDLLENHNLRVITKSQDKSKTKHENWQAASAYRKLEEYQKKSTHVLGRLHRTNQRVEWKYFKHHLKRKHPRIYGQFSSVDEEGFTSVGQPFDTWVTGDAARANPVAQHAAAPTTAGIKHKASRDVRSLTHTERRMLIELWTQELQEDAAEELFELIKDAEKTHQNLLNVHEEVNRRALQDADVIGLTTSGLAKNISTLQHVRAKVVICEEAGEVLEPHMISALLPTVEHFIQIGDHQQLRPSINNFRDLSLESNQGILYQLDRSQFERLSVGERGRPSMPVAQLNVQRRMRPEISTLIRETIYEKLVDHPSTGELPDVVGIRKNVFWLDHDNMEDDEQAEIHHSKSKSNDWEVGMVHALVRHVVRQGVYASSDIAVLTPYTGQLQKLRKAMRNDFEIVLSERDQDALLKDGFAVQEEGQAVVGQDNKRRPLEKKKLSDLLRVATVDNFQGEEAKIIIISLTRSNKDRKVGFLKTTNRINVLLSRAQHGMYLIGNTDTYSNVPMWQKVIDMLRAKDFVGPSLDLCCPRHTETPIQIQQPEDFAKFSPEGGCREACMDRLPDCGHRCKARCHSKAMHEVFHCEQPCQRRHQICDHPCQKSTCGEDCGRCLIPRNGIELPCGHFKDDVPCYLTQDLAKIKCTVIVDKTVPGCDHVVQVPCYHGVGQDGYKCPSPCKTTLACGHPCRGSCGRCNAKDKGGNPIVVHPKCGKICGRRFGTCNHTCPRECHDGSDCGLCERPCEVACKHSRCTLKCHEACAPCIERCTWSCPHQGDCTMPCSAPCNRLPCNERCTKLLPCDHQCPGLCGEDCLPEHCKECGMKMDAQVDMIEFKEYGETDLDETPVVALACGHFFTAQTLDGMIGLKEVYKTDPATDNFLGMEDITSAMAPAIPKCPHCQIPIRQYATQRYNRLINRAVIDEMSKRFIVTGQADLQQIERDLITMEMDLENSLSDVTITRGNLVRPLAERHFLLVEHIGNQLRTRYKASEKLRSAVTALQRRAAERHQPAHKLHEATLHATQLQAPLENALAALKLHDPTTTATSERDHRITLGAKMLEIKIDSTMLSDKFRVLSAARAKCGDSAASIRFPGGAPQSSTNKFLQSCESFIDICAAKALPKLAVEASLHHARIARLFGTSGLSEQEDRDAAAGFHGKAVVLLEAAEKLCEQGFRDAEALLEAVVESRKLMRREWYEEVTAEELEAVKRAMVTGPGGVAVHSGHWYNCVNGHPFAIGECGMPMELARCPECGARIGGRDHQAVEGVTRAEDMEH</sequence>
<dbReference type="CDD" id="cd18808">
    <property type="entry name" value="SF1_C_Upf1"/>
    <property type="match status" value="1"/>
</dbReference>
<organism evidence="12 13">
    <name type="scientific">Aulographum hederae CBS 113979</name>
    <dbReference type="NCBI Taxonomy" id="1176131"/>
    <lineage>
        <taxon>Eukaryota</taxon>
        <taxon>Fungi</taxon>
        <taxon>Dikarya</taxon>
        <taxon>Ascomycota</taxon>
        <taxon>Pezizomycotina</taxon>
        <taxon>Dothideomycetes</taxon>
        <taxon>Pleosporomycetidae</taxon>
        <taxon>Aulographales</taxon>
        <taxon>Aulographaceae</taxon>
    </lineage>
</organism>
<dbReference type="SMART" id="SM00438">
    <property type="entry name" value="ZnF_NFX"/>
    <property type="match status" value="4"/>
</dbReference>
<evidence type="ECO:0000313" key="12">
    <source>
        <dbReference type="EMBL" id="KAF1984925.1"/>
    </source>
</evidence>
<evidence type="ECO:0000256" key="7">
    <source>
        <dbReference type="ARBA" id="ARBA00022833"/>
    </source>
</evidence>
<dbReference type="PANTHER" id="PTHR10887">
    <property type="entry name" value="DNA2/NAM7 HELICASE FAMILY"/>
    <property type="match status" value="1"/>
</dbReference>
<evidence type="ECO:0000256" key="10">
    <source>
        <dbReference type="SAM" id="MobiDB-lite"/>
    </source>
</evidence>
<keyword evidence="6" id="KW-0547">Nucleotide-binding</keyword>
<dbReference type="GO" id="GO:0008270">
    <property type="term" value="F:zinc ion binding"/>
    <property type="evidence" value="ECO:0007669"/>
    <property type="project" value="UniProtKB-KW"/>
</dbReference>
<dbReference type="PANTHER" id="PTHR10887:SF445">
    <property type="entry name" value="NFX1-TYPE ZINC FINGER-CONTAINING PROTEIN 1"/>
    <property type="match status" value="1"/>
</dbReference>
<name>A0A6G1GVH4_9PEZI</name>
<dbReference type="SUPFAM" id="SSF52540">
    <property type="entry name" value="P-loop containing nucleoside triphosphate hydrolases"/>
    <property type="match status" value="1"/>
</dbReference>
<dbReference type="InterPro" id="IPR047187">
    <property type="entry name" value="SF1_C_Upf1"/>
</dbReference>
<evidence type="ECO:0000256" key="4">
    <source>
        <dbReference type="ARBA" id="ARBA00022737"/>
    </source>
</evidence>
<dbReference type="Pfam" id="PF13086">
    <property type="entry name" value="AAA_11"/>
    <property type="match status" value="1"/>
</dbReference>
<keyword evidence="9" id="KW-0175">Coiled coil</keyword>
<reference evidence="12" key="1">
    <citation type="journal article" date="2020" name="Stud. Mycol.">
        <title>101 Dothideomycetes genomes: a test case for predicting lifestyles and emergence of pathogens.</title>
        <authorList>
            <person name="Haridas S."/>
            <person name="Albert R."/>
            <person name="Binder M."/>
            <person name="Bloem J."/>
            <person name="Labutti K."/>
            <person name="Salamov A."/>
            <person name="Andreopoulos B."/>
            <person name="Baker S."/>
            <person name="Barry K."/>
            <person name="Bills G."/>
            <person name="Bluhm B."/>
            <person name="Cannon C."/>
            <person name="Castanera R."/>
            <person name="Culley D."/>
            <person name="Daum C."/>
            <person name="Ezra D."/>
            <person name="Gonzalez J."/>
            <person name="Henrissat B."/>
            <person name="Kuo A."/>
            <person name="Liang C."/>
            <person name="Lipzen A."/>
            <person name="Lutzoni F."/>
            <person name="Magnuson J."/>
            <person name="Mondo S."/>
            <person name="Nolan M."/>
            <person name="Ohm R."/>
            <person name="Pangilinan J."/>
            <person name="Park H.-J."/>
            <person name="Ramirez L."/>
            <person name="Alfaro M."/>
            <person name="Sun H."/>
            <person name="Tritt A."/>
            <person name="Yoshinaga Y."/>
            <person name="Zwiers L.-H."/>
            <person name="Turgeon B."/>
            <person name="Goodwin S."/>
            <person name="Spatafora J."/>
            <person name="Crous P."/>
            <person name="Grigoriev I."/>
        </authorList>
    </citation>
    <scope>NUCLEOTIDE SEQUENCE</scope>
    <source>
        <strain evidence="12">CBS 113979</strain>
    </source>
</reference>
<dbReference type="CDD" id="cd06008">
    <property type="entry name" value="NF-X1-zinc-finger"/>
    <property type="match status" value="1"/>
</dbReference>
<keyword evidence="4" id="KW-0677">Repeat</keyword>
<evidence type="ECO:0000256" key="8">
    <source>
        <dbReference type="ARBA" id="ARBA00022859"/>
    </source>
</evidence>
<dbReference type="Gene3D" id="3.40.50.300">
    <property type="entry name" value="P-loop containing nucleotide triphosphate hydrolases"/>
    <property type="match status" value="2"/>
</dbReference>
<keyword evidence="13" id="KW-1185">Reference proteome</keyword>
<feature type="region of interest" description="Disordered" evidence="10">
    <location>
        <begin position="19"/>
        <end position="44"/>
    </location>
</feature>
<dbReference type="InterPro" id="IPR027417">
    <property type="entry name" value="P-loop_NTPase"/>
</dbReference>
<dbReference type="GO" id="GO:0031048">
    <property type="term" value="P:regulatory ncRNA-mediated heterochromatin formation"/>
    <property type="evidence" value="ECO:0007669"/>
    <property type="project" value="TreeGrafter"/>
</dbReference>
<evidence type="ECO:0000313" key="13">
    <source>
        <dbReference type="Proteomes" id="UP000800041"/>
    </source>
</evidence>
<dbReference type="InterPro" id="IPR045055">
    <property type="entry name" value="DNA2/NAM7-like"/>
</dbReference>
<dbReference type="GO" id="GO:0004386">
    <property type="term" value="F:helicase activity"/>
    <property type="evidence" value="ECO:0007669"/>
    <property type="project" value="InterPro"/>
</dbReference>
<feature type="coiled-coil region" evidence="9">
    <location>
        <begin position="831"/>
        <end position="858"/>
    </location>
</feature>
<dbReference type="GO" id="GO:0005737">
    <property type="term" value="C:cytoplasm"/>
    <property type="evidence" value="ECO:0007669"/>
    <property type="project" value="UniProtKB-SubCell"/>
</dbReference>
<dbReference type="PROSITE" id="PS51981">
    <property type="entry name" value="ZF_RZ"/>
    <property type="match status" value="1"/>
</dbReference>
<evidence type="ECO:0000256" key="1">
    <source>
        <dbReference type="ARBA" id="ARBA00004496"/>
    </source>
</evidence>
<evidence type="ECO:0000256" key="5">
    <source>
        <dbReference type="ARBA" id="ARBA00022771"/>
    </source>
</evidence>
<protein>
    <submittedName>
        <fullName evidence="12">NFX1-type zinc finger-containing protein 1</fullName>
    </submittedName>
</protein>
<dbReference type="InterPro" id="IPR000967">
    <property type="entry name" value="Znf_NFX1"/>
</dbReference>
<keyword evidence="6" id="KW-0067">ATP-binding</keyword>
<feature type="domain" description="RZ-type" evidence="11">
    <location>
        <begin position="1873"/>
        <end position="1948"/>
    </location>
</feature>
<comment type="subcellular location">
    <subcellularLocation>
        <location evidence="1">Cytoplasm</location>
    </subcellularLocation>
</comment>
<dbReference type="EMBL" id="ML977165">
    <property type="protein sequence ID" value="KAF1984925.1"/>
    <property type="molecule type" value="Genomic_DNA"/>
</dbReference>
<keyword evidence="6" id="KW-0378">Hydrolase</keyword>
<dbReference type="Pfam" id="PF13087">
    <property type="entry name" value="AAA_12"/>
    <property type="match status" value="1"/>
</dbReference>
<gene>
    <name evidence="12" type="ORF">K402DRAFT_380257</name>
</gene>
<dbReference type="OrthoDB" id="2423195at2759"/>
<evidence type="ECO:0000256" key="3">
    <source>
        <dbReference type="ARBA" id="ARBA00022723"/>
    </source>
</evidence>
<dbReference type="InterPro" id="IPR041677">
    <property type="entry name" value="DNA2/NAM7_AAA_11"/>
</dbReference>
<accession>A0A6G1GVH4</accession>
<keyword evidence="5" id="KW-0863">Zinc-finger</keyword>
<dbReference type="GO" id="GO:0002376">
    <property type="term" value="P:immune system process"/>
    <property type="evidence" value="ECO:0007669"/>
    <property type="project" value="UniProtKB-KW"/>
</dbReference>
<dbReference type="Proteomes" id="UP000800041">
    <property type="component" value="Unassembled WGS sequence"/>
</dbReference>
<proteinExistence type="predicted"/>
<dbReference type="CDD" id="cd17936">
    <property type="entry name" value="EEXXEc_NFX1"/>
    <property type="match status" value="1"/>
</dbReference>
<keyword evidence="3" id="KW-0479">Metal-binding</keyword>
<evidence type="ECO:0000259" key="11">
    <source>
        <dbReference type="PROSITE" id="PS51981"/>
    </source>
</evidence>
<keyword evidence="2" id="KW-0963">Cytoplasm</keyword>
<dbReference type="FunFam" id="3.40.50.300:FF:001660">
    <property type="entry name" value="NF-X1 finger and helicase protein, putative"/>
    <property type="match status" value="1"/>
</dbReference>
<keyword evidence="6" id="KW-0347">Helicase</keyword>
<dbReference type="GO" id="GO:0031380">
    <property type="term" value="C:nuclear RNA-directed RNA polymerase complex"/>
    <property type="evidence" value="ECO:0007669"/>
    <property type="project" value="TreeGrafter"/>
</dbReference>